<dbReference type="InterPro" id="IPR018824">
    <property type="entry name" value="Conidiation-specific_6"/>
</dbReference>
<dbReference type="Proteomes" id="UP000011668">
    <property type="component" value="Unassembled WGS sequence"/>
</dbReference>
<feature type="compositionally biased region" description="Polar residues" evidence="1">
    <location>
        <begin position="48"/>
        <end position="61"/>
    </location>
</feature>
<name>L8WV33_THACA</name>
<feature type="region of interest" description="Disordered" evidence="1">
    <location>
        <begin position="1"/>
        <end position="68"/>
    </location>
</feature>
<keyword evidence="3" id="KW-1185">Reference proteome</keyword>
<accession>L8WV33</accession>
<protein>
    <submittedName>
        <fullName evidence="2">Con-6 domain-containing protein</fullName>
    </submittedName>
</protein>
<comment type="caution">
    <text evidence="2">The sequence shown here is derived from an EMBL/GenBank/DDBJ whole genome shotgun (WGS) entry which is preliminary data.</text>
</comment>
<evidence type="ECO:0000313" key="2">
    <source>
        <dbReference type="EMBL" id="ELU41840.1"/>
    </source>
</evidence>
<evidence type="ECO:0000313" key="3">
    <source>
        <dbReference type="Proteomes" id="UP000011668"/>
    </source>
</evidence>
<evidence type="ECO:0000256" key="1">
    <source>
        <dbReference type="SAM" id="MobiDB-lite"/>
    </source>
</evidence>
<reference evidence="2 3" key="1">
    <citation type="journal article" date="2013" name="Nat. Commun.">
        <title>The evolution and pathogenic mechanisms of the rice sheath blight pathogen.</title>
        <authorList>
            <person name="Zheng A."/>
            <person name="Lin R."/>
            <person name="Xu L."/>
            <person name="Qin P."/>
            <person name="Tang C."/>
            <person name="Ai P."/>
            <person name="Zhang D."/>
            <person name="Liu Y."/>
            <person name="Sun Z."/>
            <person name="Feng H."/>
            <person name="Wang Y."/>
            <person name="Chen Y."/>
            <person name="Liang X."/>
            <person name="Fu R."/>
            <person name="Li Q."/>
            <person name="Zhang J."/>
            <person name="Yu X."/>
            <person name="Xie Z."/>
            <person name="Ding L."/>
            <person name="Guan P."/>
            <person name="Tang J."/>
            <person name="Liang Y."/>
            <person name="Wang S."/>
            <person name="Deng Q."/>
            <person name="Li S."/>
            <person name="Zhu J."/>
            <person name="Wang L."/>
            <person name="Liu H."/>
            <person name="Li P."/>
        </authorList>
    </citation>
    <scope>NUCLEOTIDE SEQUENCE [LARGE SCALE GENOMIC DNA]</scope>
    <source>
        <strain evidence="3">AG-1 IA</strain>
    </source>
</reference>
<sequence>MFGTRSRSRTTRHTTHHSTRTRSTHQRRGLFNHKKNPNRRAAGYKVSQVKSQAALSNPNTTHEGRKHAKRELKVAETRHMCPWEPVSNALLEFGRPLVGTNTNELHGKMI</sequence>
<dbReference type="OrthoDB" id="3353448at2759"/>
<gene>
    <name evidence="2" type="ORF">AG1IA_04160</name>
</gene>
<dbReference type="EMBL" id="AFRT01000985">
    <property type="protein sequence ID" value="ELU41840.1"/>
    <property type="molecule type" value="Genomic_DNA"/>
</dbReference>
<organism evidence="2 3">
    <name type="scientific">Thanatephorus cucumeris (strain AG1-IA)</name>
    <name type="common">Rice sheath blight fungus</name>
    <name type="synonym">Rhizoctonia solani</name>
    <dbReference type="NCBI Taxonomy" id="983506"/>
    <lineage>
        <taxon>Eukaryota</taxon>
        <taxon>Fungi</taxon>
        <taxon>Dikarya</taxon>
        <taxon>Basidiomycota</taxon>
        <taxon>Agaricomycotina</taxon>
        <taxon>Agaricomycetes</taxon>
        <taxon>Cantharellales</taxon>
        <taxon>Ceratobasidiaceae</taxon>
        <taxon>Rhizoctonia</taxon>
        <taxon>Rhizoctonia solani AG-1</taxon>
    </lineage>
</organism>
<dbReference type="AlphaFoldDB" id="L8WV33"/>
<proteinExistence type="predicted"/>
<dbReference type="Pfam" id="PF10346">
    <property type="entry name" value="Con-6"/>
    <property type="match status" value="1"/>
</dbReference>
<feature type="compositionally biased region" description="Basic residues" evidence="1">
    <location>
        <begin position="1"/>
        <end position="38"/>
    </location>
</feature>
<dbReference type="HOGENOM" id="CLU_2172773_0_0_1"/>